<evidence type="ECO:0000256" key="8">
    <source>
        <dbReference type="ARBA" id="ARBA00022840"/>
    </source>
</evidence>
<keyword evidence="3 14" id="KW-0723">Serine/threonine-protein kinase</keyword>
<comment type="catalytic activity">
    <reaction evidence="10">
        <text>L-threonyl-[protein] + ATP = O-phospho-L-threonyl-[protein] + ADP + H(+)</text>
        <dbReference type="Rhea" id="RHEA:46608"/>
        <dbReference type="Rhea" id="RHEA-COMP:11060"/>
        <dbReference type="Rhea" id="RHEA-COMP:11605"/>
        <dbReference type="ChEBI" id="CHEBI:15378"/>
        <dbReference type="ChEBI" id="CHEBI:30013"/>
        <dbReference type="ChEBI" id="CHEBI:30616"/>
        <dbReference type="ChEBI" id="CHEBI:61977"/>
        <dbReference type="ChEBI" id="CHEBI:456216"/>
        <dbReference type="EC" id="2.7.11.1"/>
    </reaction>
</comment>
<dbReference type="KEGG" id="xya:ET471_13015"/>
<protein>
    <recommendedName>
        <fullName evidence="2">non-specific serine/threonine protein kinase</fullName>
        <ecNumber evidence="2">2.7.11.1</ecNumber>
    </recommendedName>
</protein>
<evidence type="ECO:0000256" key="1">
    <source>
        <dbReference type="ARBA" id="ARBA00009196"/>
    </source>
</evidence>
<evidence type="ECO:0000313" key="14">
    <source>
        <dbReference type="EMBL" id="QAY70828.1"/>
    </source>
</evidence>
<dbReference type="GO" id="GO:0005524">
    <property type="term" value="F:ATP binding"/>
    <property type="evidence" value="ECO:0007669"/>
    <property type="project" value="UniProtKB-KW"/>
</dbReference>
<name>A0A4P6FJP3_9MICO</name>
<dbReference type="RefSeq" id="WP_129188958.1">
    <property type="nucleotide sequence ID" value="NZ_CP035493.1"/>
</dbReference>
<evidence type="ECO:0000256" key="12">
    <source>
        <dbReference type="SAM" id="MobiDB-lite"/>
    </source>
</evidence>
<accession>A0A4P6FJP3</accession>
<comment type="catalytic activity">
    <reaction evidence="11">
        <text>L-seryl-[protein] + ATP = O-phospho-L-seryl-[protein] + ADP + H(+)</text>
        <dbReference type="Rhea" id="RHEA:17989"/>
        <dbReference type="Rhea" id="RHEA-COMP:9863"/>
        <dbReference type="Rhea" id="RHEA-COMP:11604"/>
        <dbReference type="ChEBI" id="CHEBI:15378"/>
        <dbReference type="ChEBI" id="CHEBI:29999"/>
        <dbReference type="ChEBI" id="CHEBI:30616"/>
        <dbReference type="ChEBI" id="CHEBI:83421"/>
        <dbReference type="ChEBI" id="CHEBI:456216"/>
        <dbReference type="EC" id="2.7.11.1"/>
    </reaction>
</comment>
<dbReference type="GO" id="GO:0004674">
    <property type="term" value="F:protein serine/threonine kinase activity"/>
    <property type="evidence" value="ECO:0007669"/>
    <property type="project" value="UniProtKB-KW"/>
</dbReference>
<keyword evidence="8" id="KW-0067">ATP-binding</keyword>
<dbReference type="EC" id="2.7.11.1" evidence="2"/>
<evidence type="ECO:0000256" key="3">
    <source>
        <dbReference type="ARBA" id="ARBA00022527"/>
    </source>
</evidence>
<dbReference type="InterPro" id="IPR051272">
    <property type="entry name" value="RIO-type_Ser/Thr_kinase"/>
</dbReference>
<dbReference type="InterPro" id="IPR011009">
    <property type="entry name" value="Kinase-like_dom_sf"/>
</dbReference>
<keyword evidence="15" id="KW-1185">Reference proteome</keyword>
<evidence type="ECO:0000256" key="6">
    <source>
        <dbReference type="ARBA" id="ARBA00022741"/>
    </source>
</evidence>
<dbReference type="InterPro" id="IPR000687">
    <property type="entry name" value="RIO_kinase"/>
</dbReference>
<dbReference type="InterPro" id="IPR018934">
    <property type="entry name" value="RIO_dom"/>
</dbReference>
<feature type="domain" description="RIO kinase" evidence="13">
    <location>
        <begin position="38"/>
        <end position="270"/>
    </location>
</feature>
<evidence type="ECO:0000256" key="11">
    <source>
        <dbReference type="ARBA" id="ARBA00048679"/>
    </source>
</evidence>
<keyword evidence="5" id="KW-0479">Metal-binding</keyword>
<evidence type="ECO:0000256" key="4">
    <source>
        <dbReference type="ARBA" id="ARBA00022679"/>
    </source>
</evidence>
<evidence type="ECO:0000259" key="13">
    <source>
        <dbReference type="SMART" id="SM00090"/>
    </source>
</evidence>
<evidence type="ECO:0000256" key="2">
    <source>
        <dbReference type="ARBA" id="ARBA00012513"/>
    </source>
</evidence>
<evidence type="ECO:0000256" key="10">
    <source>
        <dbReference type="ARBA" id="ARBA00047899"/>
    </source>
</evidence>
<comment type="similarity">
    <text evidence="1">Belongs to the protein kinase superfamily. RIO-type Ser/Thr kinase family.</text>
</comment>
<dbReference type="PANTHER" id="PTHR45723">
    <property type="entry name" value="SERINE/THREONINE-PROTEIN KINASE RIO1"/>
    <property type="match status" value="1"/>
</dbReference>
<dbReference type="Pfam" id="PF01163">
    <property type="entry name" value="RIO1"/>
    <property type="match status" value="1"/>
</dbReference>
<evidence type="ECO:0000256" key="9">
    <source>
        <dbReference type="ARBA" id="ARBA00022842"/>
    </source>
</evidence>
<keyword evidence="9" id="KW-0460">Magnesium</keyword>
<sequence>MSAPDTYDLPAPGTRWSTWTSVAKGQRGPQPHPSWIVTASAALDTELGILKTGKEADVFLVERAVPDDPDQWSLLAAKRYRGHEHRQFTRDDSYSEGRKVKKSRDQRAADNRKSEYGRAVRAGHWAQVEFDALCTLYDAGAPVPYPVQIDGTEILMEFVGTQSDDGAWAAAPRLAQARPDRDVVAGYLEQLRDAMGTIARLGWAHGDLSPYNVLADGERLVIIDVPQVVDLAASPFAVEFLHRDCVNMCAWFTARGLETDPDELFAEVYAQAW</sequence>
<organism evidence="14 15">
    <name type="scientific">Xylanimonas protaetiae</name>
    <dbReference type="NCBI Taxonomy" id="2509457"/>
    <lineage>
        <taxon>Bacteria</taxon>
        <taxon>Bacillati</taxon>
        <taxon>Actinomycetota</taxon>
        <taxon>Actinomycetes</taxon>
        <taxon>Micrococcales</taxon>
        <taxon>Promicromonosporaceae</taxon>
        <taxon>Xylanimonas</taxon>
    </lineage>
</organism>
<feature type="region of interest" description="Disordered" evidence="12">
    <location>
        <begin position="86"/>
        <end position="113"/>
    </location>
</feature>
<dbReference type="GO" id="GO:0046872">
    <property type="term" value="F:metal ion binding"/>
    <property type="evidence" value="ECO:0007669"/>
    <property type="project" value="UniProtKB-KW"/>
</dbReference>
<dbReference type="Gene3D" id="1.10.510.10">
    <property type="entry name" value="Transferase(Phosphotransferase) domain 1"/>
    <property type="match status" value="1"/>
</dbReference>
<evidence type="ECO:0000256" key="7">
    <source>
        <dbReference type="ARBA" id="ARBA00022777"/>
    </source>
</evidence>
<proteinExistence type="inferred from homology"/>
<dbReference type="SMART" id="SM00090">
    <property type="entry name" value="RIO"/>
    <property type="match status" value="1"/>
</dbReference>
<evidence type="ECO:0000256" key="5">
    <source>
        <dbReference type="ARBA" id="ARBA00022723"/>
    </source>
</evidence>
<dbReference type="EMBL" id="CP035493">
    <property type="protein sequence ID" value="QAY70828.1"/>
    <property type="molecule type" value="Genomic_DNA"/>
</dbReference>
<gene>
    <name evidence="14" type="ORF">ET471_13015</name>
</gene>
<dbReference type="AlphaFoldDB" id="A0A4P6FJP3"/>
<dbReference type="Proteomes" id="UP000292118">
    <property type="component" value="Chromosome"/>
</dbReference>
<keyword evidence="7 14" id="KW-0418">Kinase</keyword>
<dbReference type="OrthoDB" id="9795258at2"/>
<keyword evidence="4" id="KW-0808">Transferase</keyword>
<evidence type="ECO:0000313" key="15">
    <source>
        <dbReference type="Proteomes" id="UP000292118"/>
    </source>
</evidence>
<dbReference type="Gene3D" id="3.30.200.20">
    <property type="entry name" value="Phosphorylase Kinase, domain 1"/>
    <property type="match status" value="1"/>
</dbReference>
<dbReference type="SUPFAM" id="SSF56112">
    <property type="entry name" value="Protein kinase-like (PK-like)"/>
    <property type="match status" value="1"/>
</dbReference>
<keyword evidence="6" id="KW-0547">Nucleotide-binding</keyword>
<reference evidence="14 15" key="1">
    <citation type="submission" date="2019-01" db="EMBL/GenBank/DDBJ databases">
        <title>Genome sequencing of strain FW10M-9.</title>
        <authorList>
            <person name="Heo J."/>
            <person name="Kim S.-J."/>
            <person name="Kim J.-S."/>
            <person name="Hong S.-B."/>
            <person name="Kwon S.-W."/>
        </authorList>
    </citation>
    <scope>NUCLEOTIDE SEQUENCE [LARGE SCALE GENOMIC DNA]</scope>
    <source>
        <strain evidence="14 15">FW10M-9</strain>
    </source>
</reference>